<dbReference type="Proteomes" id="UP001595693">
    <property type="component" value="Unassembled WGS sequence"/>
</dbReference>
<dbReference type="InterPro" id="IPR050789">
    <property type="entry name" value="Diverse_Enzym_Activities"/>
</dbReference>
<dbReference type="InterPro" id="IPR001466">
    <property type="entry name" value="Beta-lactam-related"/>
</dbReference>
<evidence type="ECO:0000313" key="3">
    <source>
        <dbReference type="EMBL" id="MFC3938857.1"/>
    </source>
</evidence>
<evidence type="ECO:0000313" key="4">
    <source>
        <dbReference type="Proteomes" id="UP001595693"/>
    </source>
</evidence>
<dbReference type="EC" id="3.-.-.-" evidence="3"/>
<accession>A0ABV8DKW6</accession>
<dbReference type="GO" id="GO:0016787">
    <property type="term" value="F:hydrolase activity"/>
    <property type="evidence" value="ECO:0007669"/>
    <property type="project" value="UniProtKB-KW"/>
</dbReference>
<evidence type="ECO:0000259" key="2">
    <source>
        <dbReference type="Pfam" id="PF00144"/>
    </source>
</evidence>
<evidence type="ECO:0000256" key="1">
    <source>
        <dbReference type="ARBA" id="ARBA00022801"/>
    </source>
</evidence>
<sequence>MPRQPSAQNLVDQPRLFPASRRGWLTWAGTSAMASLLPGCGGSSTASPTLTTTIAWGRKEIREAMQSSKMRAASVALLHNDHIVWQEAFGALDANATTPATPDTRFNVGSVSKVLAALAIMVLVDRRLVQLDAPVVAYLPQFAMLSPGYRDITVRHLLSHASGLPGTYLHNMFAFAPLPGYAAEVEAAMANVHLKHAPGAMAVYCNDGFTLIERIVLAVTGQTYPAFVQSALLNPLGMARSGYTLQPLPPGSFAPGSISDAPQGQEFVMGYATGGLCTTPGDMMKLAAMLIQGGEHDGQRIVSKTSVAEMGRIQNQGMHPSLTPDWQSGLGWDSARHPGLNAVGVLAWQKSGGTMFYSSDFCVLPQAGMAVMITGNAASFKPGPIAEGIALRALQETGQLRVLPPRVSTAAPAMATASSSAVDALLGIYGNYSAPIKAVSPDRQQVDLWSWNPKLQDWKNLSTGLRLRSDGWWWSDAQPGTHYRWEQSEGRRYLLAREAATAGHYWITVPIGQQMPPAPGPLAAPWTARLDSTWLLTNEAPTSIPLAIGVGASRLRELPELPGYLFWDESQFLLPLSADRAGMTVQVPLNAGRDLVELVVQTRDKEEWLHAAGWIYRRQA</sequence>
<protein>
    <submittedName>
        <fullName evidence="3">Serine hydrolase domain-containing protein</fullName>
        <ecNumber evidence="3">3.-.-.-</ecNumber>
    </submittedName>
</protein>
<reference evidence="4" key="1">
    <citation type="journal article" date="2019" name="Int. J. Syst. Evol. Microbiol.">
        <title>The Global Catalogue of Microorganisms (GCM) 10K type strain sequencing project: providing services to taxonomists for standard genome sequencing and annotation.</title>
        <authorList>
            <consortium name="The Broad Institute Genomics Platform"/>
            <consortium name="The Broad Institute Genome Sequencing Center for Infectious Disease"/>
            <person name="Wu L."/>
            <person name="Ma J."/>
        </authorList>
    </citation>
    <scope>NUCLEOTIDE SEQUENCE [LARGE SCALE GENOMIC DNA]</scope>
    <source>
        <strain evidence="4">CCUG 2113</strain>
    </source>
</reference>
<keyword evidence="4" id="KW-1185">Reference proteome</keyword>
<name>A0ABV8DKW6_9BURK</name>
<dbReference type="RefSeq" id="WP_207401870.1">
    <property type="nucleotide sequence ID" value="NZ_JAMXAX010000002.1"/>
</dbReference>
<dbReference type="PANTHER" id="PTHR43283">
    <property type="entry name" value="BETA-LACTAMASE-RELATED"/>
    <property type="match status" value="1"/>
</dbReference>
<dbReference type="InterPro" id="IPR012338">
    <property type="entry name" value="Beta-lactam/transpept-like"/>
</dbReference>
<keyword evidence="1 3" id="KW-0378">Hydrolase</keyword>
<dbReference type="SUPFAM" id="SSF56601">
    <property type="entry name" value="beta-lactamase/transpeptidase-like"/>
    <property type="match status" value="1"/>
</dbReference>
<dbReference type="Pfam" id="PF00144">
    <property type="entry name" value="Beta-lactamase"/>
    <property type="match status" value="1"/>
</dbReference>
<dbReference type="Gene3D" id="3.40.710.10">
    <property type="entry name" value="DD-peptidase/beta-lactamase superfamily"/>
    <property type="match status" value="1"/>
</dbReference>
<organism evidence="3 4">
    <name type="scientific">Acidovorax facilis</name>
    <dbReference type="NCBI Taxonomy" id="12917"/>
    <lineage>
        <taxon>Bacteria</taxon>
        <taxon>Pseudomonadati</taxon>
        <taxon>Pseudomonadota</taxon>
        <taxon>Betaproteobacteria</taxon>
        <taxon>Burkholderiales</taxon>
        <taxon>Comamonadaceae</taxon>
        <taxon>Acidovorax</taxon>
    </lineage>
</organism>
<comment type="caution">
    <text evidence="3">The sequence shown here is derived from an EMBL/GenBank/DDBJ whole genome shotgun (WGS) entry which is preliminary data.</text>
</comment>
<proteinExistence type="predicted"/>
<dbReference type="EMBL" id="JBHSAJ010000187">
    <property type="protein sequence ID" value="MFC3938857.1"/>
    <property type="molecule type" value="Genomic_DNA"/>
</dbReference>
<feature type="domain" description="Beta-lactamase-related" evidence="2">
    <location>
        <begin position="59"/>
        <end position="380"/>
    </location>
</feature>
<dbReference type="PROSITE" id="PS51318">
    <property type="entry name" value="TAT"/>
    <property type="match status" value="1"/>
</dbReference>
<gene>
    <name evidence="3" type="ORF">ACFOW3_29975</name>
</gene>
<dbReference type="PANTHER" id="PTHR43283:SF11">
    <property type="entry name" value="BETA-LACTAMASE-RELATED DOMAIN-CONTAINING PROTEIN"/>
    <property type="match status" value="1"/>
</dbReference>
<dbReference type="InterPro" id="IPR006311">
    <property type="entry name" value="TAT_signal"/>
</dbReference>